<dbReference type="EC" id="2.1.1.244" evidence="7"/>
<keyword evidence="4" id="KW-0808">Transferase</keyword>
<keyword evidence="3" id="KW-0489">Methyltransferase</keyword>
<evidence type="ECO:0000256" key="2">
    <source>
        <dbReference type="ARBA" id="ARBA00009059"/>
    </source>
</evidence>
<dbReference type="EMBL" id="NBAG03000232">
    <property type="protein sequence ID" value="PNI68931.1"/>
    <property type="molecule type" value="Genomic_DNA"/>
</dbReference>
<sequence>MTSEVIEDEKQFYSKAKTYWKQIPPTVDGMLGGYGHISSIDINSSRKFLQRFLRVGRSGVLSRRGCGSGGTAESMWGATFYTCNTAGSLAISWYLPQSLEELGWVGTVG</sequence>
<evidence type="ECO:0000256" key="6">
    <source>
        <dbReference type="ARBA" id="ARBA00023242"/>
    </source>
</evidence>
<evidence type="ECO:0000256" key="13">
    <source>
        <dbReference type="ARBA" id="ARBA00047306"/>
    </source>
</evidence>
<dbReference type="GO" id="GO:0071885">
    <property type="term" value="F:N-terminal protein N-methyltransferase activity"/>
    <property type="evidence" value="ECO:0007669"/>
    <property type="project" value="UniProtKB-EC"/>
</dbReference>
<comment type="catalytic activity">
    <reaction evidence="15">
        <text>N-terminal L-alanyl-L-prolyl-L-lysyl-[protein] + 3 S-adenosyl-L-methionine = N-terminal N,N,N-trimethyl-L-alanyl-L-prolyl-L-lysyl-[protein] + 3 S-adenosyl-L-homocysteine + 3 H(+)</text>
        <dbReference type="Rhea" id="RHEA:54712"/>
        <dbReference type="Rhea" id="RHEA-COMP:13785"/>
        <dbReference type="Rhea" id="RHEA-COMP:13971"/>
        <dbReference type="ChEBI" id="CHEBI:15378"/>
        <dbReference type="ChEBI" id="CHEBI:57856"/>
        <dbReference type="ChEBI" id="CHEBI:59789"/>
        <dbReference type="ChEBI" id="CHEBI:138057"/>
        <dbReference type="ChEBI" id="CHEBI:138315"/>
        <dbReference type="EC" id="2.1.1.244"/>
    </reaction>
</comment>
<comment type="catalytic activity">
    <reaction evidence="14">
        <text>N-terminal L-prolyl-L-prolyl-L-lysyl-[protein] + 2 S-adenosyl-L-methionine = N-terminal N,N-dimethyl-L-prolyl-L-prolyl-L-lysyl-[protein] + 2 S-adenosyl-L-homocysteine + 2 H(+)</text>
        <dbReference type="Rhea" id="RHEA:54736"/>
        <dbReference type="Rhea" id="RHEA-COMP:13787"/>
        <dbReference type="Rhea" id="RHEA-COMP:13974"/>
        <dbReference type="ChEBI" id="CHEBI:15378"/>
        <dbReference type="ChEBI" id="CHEBI:57856"/>
        <dbReference type="ChEBI" id="CHEBI:59789"/>
        <dbReference type="ChEBI" id="CHEBI:138059"/>
        <dbReference type="ChEBI" id="CHEBI:138318"/>
        <dbReference type="EC" id="2.1.1.244"/>
    </reaction>
</comment>
<dbReference type="FunFam" id="3.40.50.150:FF:000792">
    <property type="match status" value="1"/>
</dbReference>
<dbReference type="PANTHER" id="PTHR12753:SF1">
    <property type="entry name" value="N-TERMINAL XAA-PRO-LYS N-METHYLTRANSFERASE 1"/>
    <property type="match status" value="1"/>
</dbReference>
<comment type="catalytic activity">
    <reaction evidence="13">
        <text>N-terminal L-seryl-L-prolyl-L-lysyl-[protein] + 3 S-adenosyl-L-methionine = N-terminal N,N,N-trimethyl-L-seryl-L-prolyl-L-lysyl-[protein] + 3 S-adenosyl-L-homocysteine + 3 H(+)</text>
        <dbReference type="Rhea" id="RHEA:54724"/>
        <dbReference type="Rhea" id="RHEA-COMP:13789"/>
        <dbReference type="Rhea" id="RHEA-COMP:13973"/>
        <dbReference type="ChEBI" id="CHEBI:15378"/>
        <dbReference type="ChEBI" id="CHEBI:57856"/>
        <dbReference type="ChEBI" id="CHEBI:59789"/>
        <dbReference type="ChEBI" id="CHEBI:138061"/>
        <dbReference type="ChEBI" id="CHEBI:138317"/>
        <dbReference type="EC" id="2.1.1.244"/>
    </reaction>
</comment>
<evidence type="ECO:0000256" key="1">
    <source>
        <dbReference type="ARBA" id="ARBA00004123"/>
    </source>
</evidence>
<dbReference type="AlphaFoldDB" id="A0A2J8NB06"/>
<protein>
    <recommendedName>
        <fullName evidence="8">N-terminal Xaa-Pro-Lys N-methyltransferase 1</fullName>
        <ecNumber evidence="7">2.1.1.244</ecNumber>
    </recommendedName>
    <alternativeName>
        <fullName evidence="9">Alpha N-terminal protein methyltransferase 1A</fullName>
    </alternativeName>
    <alternativeName>
        <fullName evidence="11">Methyltransferase-like protein 11A</fullName>
    </alternativeName>
    <alternativeName>
        <fullName evidence="10">X-Pro-Lys N-terminal protein methyltransferase 1A</fullName>
    </alternativeName>
</protein>
<comment type="caution">
    <text evidence="16">The sequence shown here is derived from an EMBL/GenBank/DDBJ whole genome shotgun (WGS) entry which is preliminary data.</text>
</comment>
<evidence type="ECO:0000256" key="14">
    <source>
        <dbReference type="ARBA" id="ARBA00047885"/>
    </source>
</evidence>
<proteinExistence type="inferred from homology"/>
<dbReference type="SUPFAM" id="SSF53335">
    <property type="entry name" value="S-adenosyl-L-methionine-dependent methyltransferases"/>
    <property type="match status" value="1"/>
</dbReference>
<dbReference type="Pfam" id="PF05891">
    <property type="entry name" value="Methyltransf_PK"/>
    <property type="match status" value="1"/>
</dbReference>
<evidence type="ECO:0000256" key="4">
    <source>
        <dbReference type="ARBA" id="ARBA00022679"/>
    </source>
</evidence>
<evidence type="ECO:0000256" key="5">
    <source>
        <dbReference type="ARBA" id="ARBA00022691"/>
    </source>
</evidence>
<comment type="subcellular location">
    <subcellularLocation>
        <location evidence="1">Nucleus</location>
    </subcellularLocation>
</comment>
<evidence type="ECO:0000313" key="16">
    <source>
        <dbReference type="EMBL" id="PNI68931.1"/>
    </source>
</evidence>
<comment type="function">
    <text evidence="12">Distributive alpha-N-methyltransferase that methylates the N-terminus of target proteins containing the N-terminal motif [Ala/Gly/Pro/Ser]-Pro-Lys when the initiator Met is cleaved. Specifically catalyzes mono-, di- or tri-methylation of the exposed alpha-amino group of the Ala, Gly or Ser residue in the [Ala/Gly/Ser]-Pro-Lys motif and mono- or di-methylation of Pro in the Pro-Pro-Lys motif. Some of the substrates may be primed by NTMT2-mediated monomethylation. Catalyzes the trimethylation of the N-terminal Gly in CENPA (after removal of Met-1). Responsible for the N-terminal methylation of KLHL31, MYL2, MYL3, RB1, RCC1, RPL23A and SET. Required during mitosis for normal bipolar spindle formation and chromosome segregation via its action on RCC1.</text>
</comment>
<name>A0A2J8NB06_PANTR</name>
<dbReference type="InterPro" id="IPR029063">
    <property type="entry name" value="SAM-dependent_MTases_sf"/>
</dbReference>
<dbReference type="Proteomes" id="UP000236370">
    <property type="component" value="Unassembled WGS sequence"/>
</dbReference>
<keyword evidence="5" id="KW-0949">S-adenosyl-L-methionine</keyword>
<reference evidence="16 17" key="1">
    <citation type="submission" date="2017-12" db="EMBL/GenBank/DDBJ databases">
        <title>High-resolution comparative analysis of great ape genomes.</title>
        <authorList>
            <person name="Pollen A."/>
            <person name="Hastie A."/>
            <person name="Hormozdiari F."/>
            <person name="Dougherty M."/>
            <person name="Liu R."/>
            <person name="Chaisson M."/>
            <person name="Hoppe E."/>
            <person name="Hill C."/>
            <person name="Pang A."/>
            <person name="Hillier L."/>
            <person name="Baker C."/>
            <person name="Armstrong J."/>
            <person name="Shendure J."/>
            <person name="Paten B."/>
            <person name="Wilson R."/>
            <person name="Chao H."/>
            <person name="Schneider V."/>
            <person name="Ventura M."/>
            <person name="Kronenberg Z."/>
            <person name="Murali S."/>
            <person name="Gordon D."/>
            <person name="Cantsilieris S."/>
            <person name="Munson K."/>
            <person name="Nelson B."/>
            <person name="Raja A."/>
            <person name="Underwood J."/>
            <person name="Diekhans M."/>
            <person name="Fiddes I."/>
            <person name="Haussler D."/>
            <person name="Eichler E."/>
        </authorList>
    </citation>
    <scope>NUCLEOTIDE SEQUENCE [LARGE SCALE GENOMIC DNA]</scope>
    <source>
        <strain evidence="16">Yerkes chimp pedigree #C0471</strain>
    </source>
</reference>
<evidence type="ECO:0000256" key="15">
    <source>
        <dbReference type="ARBA" id="ARBA00048167"/>
    </source>
</evidence>
<dbReference type="GO" id="GO:0005634">
    <property type="term" value="C:nucleus"/>
    <property type="evidence" value="ECO:0007669"/>
    <property type="project" value="UniProtKB-SubCell"/>
</dbReference>
<dbReference type="InterPro" id="IPR008576">
    <property type="entry name" value="MeTrfase_NTM1"/>
</dbReference>
<gene>
    <name evidence="16" type="ORF">CK820_G0012197</name>
</gene>
<evidence type="ECO:0000256" key="9">
    <source>
        <dbReference type="ARBA" id="ARBA00041207"/>
    </source>
</evidence>
<evidence type="ECO:0000256" key="7">
    <source>
        <dbReference type="ARBA" id="ARBA00039112"/>
    </source>
</evidence>
<evidence type="ECO:0000256" key="8">
    <source>
        <dbReference type="ARBA" id="ARBA00040761"/>
    </source>
</evidence>
<dbReference type="Gene3D" id="3.40.50.150">
    <property type="entry name" value="Vaccinia Virus protein VP39"/>
    <property type="match status" value="1"/>
</dbReference>
<evidence type="ECO:0000256" key="10">
    <source>
        <dbReference type="ARBA" id="ARBA00041385"/>
    </source>
</evidence>
<dbReference type="PANTHER" id="PTHR12753">
    <property type="entry name" value="AD-003 - RELATED"/>
    <property type="match status" value="1"/>
</dbReference>
<organism evidence="16 17">
    <name type="scientific">Pan troglodytes</name>
    <name type="common">Chimpanzee</name>
    <dbReference type="NCBI Taxonomy" id="9598"/>
    <lineage>
        <taxon>Eukaryota</taxon>
        <taxon>Metazoa</taxon>
        <taxon>Chordata</taxon>
        <taxon>Craniata</taxon>
        <taxon>Vertebrata</taxon>
        <taxon>Euteleostomi</taxon>
        <taxon>Mammalia</taxon>
        <taxon>Eutheria</taxon>
        <taxon>Euarchontoglires</taxon>
        <taxon>Primates</taxon>
        <taxon>Haplorrhini</taxon>
        <taxon>Catarrhini</taxon>
        <taxon>Hominidae</taxon>
        <taxon>Pan</taxon>
    </lineage>
</organism>
<comment type="similarity">
    <text evidence="2">Belongs to the methyltransferase superfamily. NTM1 family.</text>
</comment>
<dbReference type="GO" id="GO:0032259">
    <property type="term" value="P:methylation"/>
    <property type="evidence" value="ECO:0007669"/>
    <property type="project" value="UniProtKB-KW"/>
</dbReference>
<accession>A0A2J8NB06</accession>
<evidence type="ECO:0000256" key="12">
    <source>
        <dbReference type="ARBA" id="ARBA00046023"/>
    </source>
</evidence>
<evidence type="ECO:0000256" key="11">
    <source>
        <dbReference type="ARBA" id="ARBA00042768"/>
    </source>
</evidence>
<keyword evidence="6" id="KW-0539">Nucleus</keyword>
<evidence type="ECO:0000256" key="3">
    <source>
        <dbReference type="ARBA" id="ARBA00022603"/>
    </source>
</evidence>
<evidence type="ECO:0000313" key="17">
    <source>
        <dbReference type="Proteomes" id="UP000236370"/>
    </source>
</evidence>